<dbReference type="Pfam" id="PF00046">
    <property type="entry name" value="Homeodomain"/>
    <property type="match status" value="1"/>
</dbReference>
<keyword evidence="6" id="KW-1185">Reference proteome</keyword>
<dbReference type="GO" id="GO:0003677">
    <property type="term" value="F:DNA binding"/>
    <property type="evidence" value="ECO:0007669"/>
    <property type="project" value="UniProtKB-UniRule"/>
</dbReference>
<evidence type="ECO:0000313" key="5">
    <source>
        <dbReference type="EMBL" id="CAI9091099.1"/>
    </source>
</evidence>
<evidence type="ECO:0000256" key="1">
    <source>
        <dbReference type="ARBA" id="ARBA00004123"/>
    </source>
</evidence>
<dbReference type="InterPro" id="IPR009057">
    <property type="entry name" value="Homeodomain-like_sf"/>
</dbReference>
<proteinExistence type="predicted"/>
<comment type="subcellular location">
    <subcellularLocation>
        <location evidence="1 2 3">Nucleus</location>
    </subcellularLocation>
</comment>
<evidence type="ECO:0000259" key="4">
    <source>
        <dbReference type="PROSITE" id="PS50071"/>
    </source>
</evidence>
<accession>A0AAV1C683</accession>
<evidence type="ECO:0000256" key="3">
    <source>
        <dbReference type="RuleBase" id="RU000682"/>
    </source>
</evidence>
<dbReference type="Gene3D" id="1.10.10.60">
    <property type="entry name" value="Homeodomain-like"/>
    <property type="match status" value="1"/>
</dbReference>
<dbReference type="SUPFAM" id="SSF46689">
    <property type="entry name" value="Homeodomain-like"/>
    <property type="match status" value="1"/>
</dbReference>
<gene>
    <name evidence="5" type="ORF">OLC1_LOCUS3111</name>
</gene>
<dbReference type="InterPro" id="IPR001356">
    <property type="entry name" value="HD"/>
</dbReference>
<dbReference type="Proteomes" id="UP001161247">
    <property type="component" value="Chromosome 1"/>
</dbReference>
<dbReference type="CDD" id="cd00086">
    <property type="entry name" value="homeodomain"/>
    <property type="match status" value="1"/>
</dbReference>
<dbReference type="EMBL" id="OX459118">
    <property type="protein sequence ID" value="CAI9091099.1"/>
    <property type="molecule type" value="Genomic_DNA"/>
</dbReference>
<name>A0AAV1C683_OLDCO</name>
<dbReference type="PROSITE" id="PS50071">
    <property type="entry name" value="HOMEOBOX_2"/>
    <property type="match status" value="1"/>
</dbReference>
<evidence type="ECO:0000256" key="2">
    <source>
        <dbReference type="PROSITE-ProRule" id="PRU00108"/>
    </source>
</evidence>
<feature type="domain" description="Homeobox" evidence="4">
    <location>
        <begin position="8"/>
        <end position="58"/>
    </location>
</feature>
<keyword evidence="2 3" id="KW-0371">Homeobox</keyword>
<reference evidence="5" key="1">
    <citation type="submission" date="2023-03" db="EMBL/GenBank/DDBJ databases">
        <authorList>
            <person name="Julca I."/>
        </authorList>
    </citation>
    <scope>NUCLEOTIDE SEQUENCE</scope>
</reference>
<sequence>MASSPMHFFDEQVAVLEAFYAHYPSPSASQRHQIKLDNGMLFIDVDDAQIHAWFRNRRNLSMMTREVLIANKNVLMEENVRLKHDVVELMHENHVLRRNFSNIYARRN</sequence>
<dbReference type="GO" id="GO:0005634">
    <property type="term" value="C:nucleus"/>
    <property type="evidence" value="ECO:0007669"/>
    <property type="project" value="UniProtKB-SubCell"/>
</dbReference>
<protein>
    <submittedName>
        <fullName evidence="5">OLC1v1026029C1</fullName>
    </submittedName>
</protein>
<evidence type="ECO:0000313" key="6">
    <source>
        <dbReference type="Proteomes" id="UP001161247"/>
    </source>
</evidence>
<keyword evidence="2 3" id="KW-0539">Nucleus</keyword>
<feature type="DNA-binding region" description="Homeobox" evidence="2">
    <location>
        <begin position="10"/>
        <end position="59"/>
    </location>
</feature>
<organism evidence="5 6">
    <name type="scientific">Oldenlandia corymbosa var. corymbosa</name>
    <dbReference type="NCBI Taxonomy" id="529605"/>
    <lineage>
        <taxon>Eukaryota</taxon>
        <taxon>Viridiplantae</taxon>
        <taxon>Streptophyta</taxon>
        <taxon>Embryophyta</taxon>
        <taxon>Tracheophyta</taxon>
        <taxon>Spermatophyta</taxon>
        <taxon>Magnoliopsida</taxon>
        <taxon>eudicotyledons</taxon>
        <taxon>Gunneridae</taxon>
        <taxon>Pentapetalae</taxon>
        <taxon>asterids</taxon>
        <taxon>lamiids</taxon>
        <taxon>Gentianales</taxon>
        <taxon>Rubiaceae</taxon>
        <taxon>Rubioideae</taxon>
        <taxon>Spermacoceae</taxon>
        <taxon>Hedyotis-Oldenlandia complex</taxon>
        <taxon>Oldenlandia</taxon>
    </lineage>
</organism>
<dbReference type="AlphaFoldDB" id="A0AAV1C683"/>
<keyword evidence="2 3" id="KW-0238">DNA-binding</keyword>